<gene>
    <name evidence="4" type="ORF">DSM01_667</name>
    <name evidence="5" type="ORF">SAMN04487999_1375</name>
</gene>
<organism evidence="5 6">
    <name type="scientific">Leeuwenhoekiella palythoae</name>
    <dbReference type="NCBI Taxonomy" id="573501"/>
    <lineage>
        <taxon>Bacteria</taxon>
        <taxon>Pseudomonadati</taxon>
        <taxon>Bacteroidota</taxon>
        <taxon>Flavobacteriia</taxon>
        <taxon>Flavobacteriales</taxon>
        <taxon>Flavobacteriaceae</taxon>
        <taxon>Leeuwenhoekiella</taxon>
    </lineage>
</organism>
<dbReference type="Pfam" id="PF13239">
    <property type="entry name" value="2TM"/>
    <property type="match status" value="1"/>
</dbReference>
<evidence type="ECO:0000256" key="1">
    <source>
        <dbReference type="SAM" id="MobiDB-lite"/>
    </source>
</evidence>
<feature type="region of interest" description="Disordered" evidence="1">
    <location>
        <begin position="116"/>
        <end position="142"/>
    </location>
</feature>
<reference evidence="5" key="1">
    <citation type="submission" date="2016-11" db="EMBL/GenBank/DDBJ databases">
        <authorList>
            <person name="Jaros S."/>
            <person name="Januszkiewicz K."/>
            <person name="Wedrychowicz H."/>
        </authorList>
    </citation>
    <scope>NUCLEOTIDE SEQUENCE [LARGE SCALE GENOMIC DNA]</scope>
    <source>
        <strain evidence="5">DSM 19859</strain>
    </source>
</reference>
<reference evidence="6" key="2">
    <citation type="submission" date="2016-11" db="EMBL/GenBank/DDBJ databases">
        <authorList>
            <person name="Varghese N."/>
            <person name="Submissions S."/>
        </authorList>
    </citation>
    <scope>NUCLEOTIDE SEQUENCE [LARGE SCALE GENOMIC DNA]</scope>
    <source>
        <strain evidence="6">DSM 19859</strain>
    </source>
</reference>
<evidence type="ECO:0000313" key="6">
    <source>
        <dbReference type="Proteomes" id="UP000184240"/>
    </source>
</evidence>
<name>A0A1M5WV29_9FLAO</name>
<proteinExistence type="predicted"/>
<dbReference type="EMBL" id="FQXT01000002">
    <property type="protein sequence ID" value="SHH90853.1"/>
    <property type="molecule type" value="Genomic_DNA"/>
</dbReference>
<feature type="domain" description="2TM" evidence="3">
    <location>
        <begin position="20"/>
        <end position="105"/>
    </location>
</feature>
<keyword evidence="2" id="KW-0812">Transmembrane</keyword>
<dbReference type="RefSeq" id="WP_225597490.1">
    <property type="nucleotide sequence ID" value="NZ_CAXPJH010000015.1"/>
</dbReference>
<evidence type="ECO:0000313" key="4">
    <source>
        <dbReference type="EMBL" id="RXG31521.1"/>
    </source>
</evidence>
<dbReference type="Proteomes" id="UP000184240">
    <property type="component" value="Unassembled WGS sequence"/>
</dbReference>
<reference evidence="4 7" key="3">
    <citation type="submission" date="2018-07" db="EMBL/GenBank/DDBJ databases">
        <title>Leeuwenhoekiella genomics.</title>
        <authorList>
            <person name="Tahon G."/>
            <person name="Willems A."/>
        </authorList>
    </citation>
    <scope>NUCLEOTIDE SEQUENCE [LARGE SCALE GENOMIC DNA]</scope>
    <source>
        <strain evidence="4 7">LMG 24856</strain>
    </source>
</reference>
<dbReference type="InterPro" id="IPR025698">
    <property type="entry name" value="2TM_dom"/>
</dbReference>
<protein>
    <submittedName>
        <fullName evidence="5">2TM domain-containing protein</fullName>
    </submittedName>
</protein>
<dbReference type="EMBL" id="QOVN01000001">
    <property type="protein sequence ID" value="RXG31521.1"/>
    <property type="molecule type" value="Genomic_DNA"/>
</dbReference>
<sequence length="142" mass="16962">MFSKKQESTKIDREQRELIEHAQFRIKQKKNLFRHFIVFLAGAVLLIILNKFLDFGTNFRPGQVDWFVWAVLLWFFLFLIHFLNVFLFSSFMNKKWEHEQLDKLVAKQKEKIAKLQNKVDQEHPLPNSTEPKAINPNPPLNP</sequence>
<keyword evidence="2" id="KW-1133">Transmembrane helix</keyword>
<dbReference type="AlphaFoldDB" id="A0A1M5WV29"/>
<keyword evidence="7" id="KW-1185">Reference proteome</keyword>
<dbReference type="Proteomes" id="UP000290037">
    <property type="component" value="Unassembled WGS sequence"/>
</dbReference>
<evidence type="ECO:0000259" key="3">
    <source>
        <dbReference type="Pfam" id="PF13239"/>
    </source>
</evidence>
<feature type="transmembrane region" description="Helical" evidence="2">
    <location>
        <begin position="66"/>
        <end position="88"/>
    </location>
</feature>
<dbReference type="STRING" id="573501.SAMN04487999_1375"/>
<feature type="transmembrane region" description="Helical" evidence="2">
    <location>
        <begin position="32"/>
        <end position="50"/>
    </location>
</feature>
<accession>A0A1M5WV29</accession>
<keyword evidence="2" id="KW-0472">Membrane</keyword>
<evidence type="ECO:0000313" key="7">
    <source>
        <dbReference type="Proteomes" id="UP000290037"/>
    </source>
</evidence>
<evidence type="ECO:0000313" key="5">
    <source>
        <dbReference type="EMBL" id="SHH90853.1"/>
    </source>
</evidence>
<evidence type="ECO:0000256" key="2">
    <source>
        <dbReference type="SAM" id="Phobius"/>
    </source>
</evidence>